<name>A0A9N7YJP7_PLEPL</name>
<proteinExistence type="predicted"/>
<evidence type="ECO:0000313" key="2">
    <source>
        <dbReference type="EMBL" id="CAB1429437.1"/>
    </source>
</evidence>
<feature type="compositionally biased region" description="Basic and acidic residues" evidence="1">
    <location>
        <begin position="108"/>
        <end position="151"/>
    </location>
</feature>
<comment type="caution">
    <text evidence="2">The sequence shown here is derived from an EMBL/GenBank/DDBJ whole genome shotgun (WGS) entry which is preliminary data.</text>
</comment>
<sequence>MALIWRLKRLSVDLSVFDHKALWRVLQSFRVLAWWLESCGPQNVGLVAGQTDGCQRASVKAGTHLVPSGLGRRLLAKVDPLRREGVQRIWLADRQADANSESNSGTLRDTKEQQHKGAMGKRTEARGNARELNRRPDMEDWEHGDRVHRGGRDNWTLVKDIRAGQTITKAGKLDKHRN</sequence>
<evidence type="ECO:0000313" key="3">
    <source>
        <dbReference type="Proteomes" id="UP001153269"/>
    </source>
</evidence>
<evidence type="ECO:0000256" key="1">
    <source>
        <dbReference type="SAM" id="MobiDB-lite"/>
    </source>
</evidence>
<feature type="compositionally biased region" description="Polar residues" evidence="1">
    <location>
        <begin position="97"/>
        <end position="107"/>
    </location>
</feature>
<keyword evidence="3" id="KW-1185">Reference proteome</keyword>
<feature type="region of interest" description="Disordered" evidence="1">
    <location>
        <begin position="95"/>
        <end position="151"/>
    </location>
</feature>
<gene>
    <name evidence="2" type="ORF">PLEPLA_LOCUS17415</name>
</gene>
<dbReference type="EMBL" id="CADEAL010001136">
    <property type="protein sequence ID" value="CAB1429437.1"/>
    <property type="molecule type" value="Genomic_DNA"/>
</dbReference>
<dbReference type="Proteomes" id="UP001153269">
    <property type="component" value="Unassembled WGS sequence"/>
</dbReference>
<dbReference type="AlphaFoldDB" id="A0A9N7YJP7"/>
<organism evidence="2 3">
    <name type="scientific">Pleuronectes platessa</name>
    <name type="common">European plaice</name>
    <dbReference type="NCBI Taxonomy" id="8262"/>
    <lineage>
        <taxon>Eukaryota</taxon>
        <taxon>Metazoa</taxon>
        <taxon>Chordata</taxon>
        <taxon>Craniata</taxon>
        <taxon>Vertebrata</taxon>
        <taxon>Euteleostomi</taxon>
        <taxon>Actinopterygii</taxon>
        <taxon>Neopterygii</taxon>
        <taxon>Teleostei</taxon>
        <taxon>Neoteleostei</taxon>
        <taxon>Acanthomorphata</taxon>
        <taxon>Carangaria</taxon>
        <taxon>Pleuronectiformes</taxon>
        <taxon>Pleuronectoidei</taxon>
        <taxon>Pleuronectidae</taxon>
        <taxon>Pleuronectes</taxon>
    </lineage>
</organism>
<reference evidence="2" key="1">
    <citation type="submission" date="2020-03" db="EMBL/GenBank/DDBJ databases">
        <authorList>
            <person name="Weist P."/>
        </authorList>
    </citation>
    <scope>NUCLEOTIDE SEQUENCE</scope>
</reference>
<protein>
    <submittedName>
        <fullName evidence="2">Uncharacterized protein</fullName>
    </submittedName>
</protein>
<accession>A0A9N7YJP7</accession>